<proteinExistence type="predicted"/>
<comment type="caution">
    <text evidence="2">The sequence shown here is derived from an EMBL/GenBank/DDBJ whole genome shotgun (WGS) entry which is preliminary data.</text>
</comment>
<evidence type="ECO:0000256" key="1">
    <source>
        <dbReference type="SAM" id="Phobius"/>
    </source>
</evidence>
<keyword evidence="1" id="KW-0472">Membrane</keyword>
<dbReference type="NCBIfam" id="NF033684">
    <property type="entry name" value="suffix_2_RND"/>
    <property type="match status" value="1"/>
</dbReference>
<keyword evidence="1" id="KW-1133">Transmembrane helix</keyword>
<name>A0ABN1FKP3_9BACI</name>
<organism evidence="2 3">
    <name type="scientific">Virgibacillus siamensis</name>
    <dbReference type="NCBI Taxonomy" id="480071"/>
    <lineage>
        <taxon>Bacteria</taxon>
        <taxon>Bacillati</taxon>
        <taxon>Bacillota</taxon>
        <taxon>Bacilli</taxon>
        <taxon>Bacillales</taxon>
        <taxon>Bacillaceae</taxon>
        <taxon>Virgibacillus</taxon>
    </lineage>
</organism>
<reference evidence="2 3" key="1">
    <citation type="journal article" date="2019" name="Int. J. Syst. Evol. Microbiol.">
        <title>The Global Catalogue of Microorganisms (GCM) 10K type strain sequencing project: providing services to taxonomists for standard genome sequencing and annotation.</title>
        <authorList>
            <consortium name="The Broad Institute Genomics Platform"/>
            <consortium name="The Broad Institute Genome Sequencing Center for Infectious Disease"/>
            <person name="Wu L."/>
            <person name="Ma J."/>
        </authorList>
    </citation>
    <scope>NUCLEOTIDE SEQUENCE [LARGE SCALE GENOMIC DNA]</scope>
    <source>
        <strain evidence="2 3">JCM 15395</strain>
    </source>
</reference>
<dbReference type="RefSeq" id="WP_343810208.1">
    <property type="nucleotide sequence ID" value="NZ_BAAADS010000003.1"/>
</dbReference>
<protein>
    <recommendedName>
        <fullName evidence="4">Transporter suffix domain-containing protein</fullName>
    </recommendedName>
</protein>
<feature type="transmembrane region" description="Helical" evidence="1">
    <location>
        <begin position="20"/>
        <end position="43"/>
    </location>
</feature>
<keyword evidence="1" id="KW-0812">Transmembrane</keyword>
<dbReference type="Proteomes" id="UP001500866">
    <property type="component" value="Unassembled WGS sequence"/>
</dbReference>
<sequence length="98" mass="11116">MGKEKVSIKKNQKKSISYKFGIALLIIAVLCWLIAAVTTLMPFSFTVKASIITGSLIIGEILFWIGALLVGKEVVSKYKCYLNPKNWWKKGERQKHEE</sequence>
<evidence type="ECO:0000313" key="3">
    <source>
        <dbReference type="Proteomes" id="UP001500866"/>
    </source>
</evidence>
<gene>
    <name evidence="2" type="ORF">GCM10009001_06110</name>
</gene>
<accession>A0ABN1FKP3</accession>
<keyword evidence="3" id="KW-1185">Reference proteome</keyword>
<evidence type="ECO:0000313" key="2">
    <source>
        <dbReference type="EMBL" id="GAA0592798.1"/>
    </source>
</evidence>
<feature type="transmembrane region" description="Helical" evidence="1">
    <location>
        <begin position="49"/>
        <end position="70"/>
    </location>
</feature>
<evidence type="ECO:0008006" key="4">
    <source>
        <dbReference type="Google" id="ProtNLM"/>
    </source>
</evidence>
<dbReference type="InterPro" id="IPR047961">
    <property type="entry name" value="Transp_suffix-like"/>
</dbReference>
<dbReference type="EMBL" id="BAAADS010000003">
    <property type="protein sequence ID" value="GAA0592798.1"/>
    <property type="molecule type" value="Genomic_DNA"/>
</dbReference>